<dbReference type="GeneID" id="54780504"/>
<organism evidence="4 5">
    <name type="scientific">Diutina rugosa</name>
    <name type="common">Yeast</name>
    <name type="synonym">Candida rugosa</name>
    <dbReference type="NCBI Taxonomy" id="5481"/>
    <lineage>
        <taxon>Eukaryota</taxon>
        <taxon>Fungi</taxon>
        <taxon>Dikarya</taxon>
        <taxon>Ascomycota</taxon>
        <taxon>Saccharomycotina</taxon>
        <taxon>Pichiomycetes</taxon>
        <taxon>Debaryomycetaceae</taxon>
        <taxon>Diutina</taxon>
    </lineage>
</organism>
<evidence type="ECO:0000259" key="3">
    <source>
        <dbReference type="PROSITE" id="PS50250"/>
    </source>
</evidence>
<reference evidence="4 5" key="1">
    <citation type="submission" date="2019-07" db="EMBL/GenBank/DDBJ databases">
        <title>Genome assembly of two rare yeast pathogens: Diutina rugosa and Trichomonascus ciferrii.</title>
        <authorList>
            <person name="Mixao V."/>
            <person name="Saus E."/>
            <person name="Hansen A."/>
            <person name="Lass-Flor C."/>
            <person name="Gabaldon T."/>
        </authorList>
    </citation>
    <scope>NUCLEOTIDE SEQUENCE [LARGE SCALE GENOMIC DNA]</scope>
    <source>
        <strain evidence="4 5">CBS 613</strain>
    </source>
</reference>
<dbReference type="InterPro" id="IPR000717">
    <property type="entry name" value="PCI_dom"/>
</dbReference>
<evidence type="ECO:0000256" key="2">
    <source>
        <dbReference type="ARBA" id="ARBA00022942"/>
    </source>
</evidence>
<name>A0A642UUU1_DIURU</name>
<protein>
    <recommendedName>
        <fullName evidence="3">PCI domain-containing protein</fullName>
    </recommendedName>
</protein>
<evidence type="ECO:0000256" key="1">
    <source>
        <dbReference type="ARBA" id="ARBA00009627"/>
    </source>
</evidence>
<dbReference type="GO" id="GO:0005634">
    <property type="term" value="C:nucleus"/>
    <property type="evidence" value="ECO:0007669"/>
    <property type="project" value="TreeGrafter"/>
</dbReference>
<dbReference type="GO" id="GO:0008541">
    <property type="term" value="C:proteasome regulatory particle, lid subcomplex"/>
    <property type="evidence" value="ECO:0007669"/>
    <property type="project" value="TreeGrafter"/>
</dbReference>
<dbReference type="InterPro" id="IPR033464">
    <property type="entry name" value="CSN8_PSD8_EIF3K"/>
</dbReference>
<proteinExistence type="inferred from homology"/>
<dbReference type="OrthoDB" id="8775810at2759"/>
<keyword evidence="5" id="KW-1185">Reference proteome</keyword>
<dbReference type="GO" id="GO:0005829">
    <property type="term" value="C:cytosol"/>
    <property type="evidence" value="ECO:0007669"/>
    <property type="project" value="TreeGrafter"/>
</dbReference>
<accession>A0A642UUU1</accession>
<dbReference type="VEuPathDB" id="FungiDB:DIURU_001851"/>
<comment type="similarity">
    <text evidence="1">Belongs to the proteasome subunit S14 family.</text>
</comment>
<dbReference type="GO" id="GO:0043161">
    <property type="term" value="P:proteasome-mediated ubiquitin-dependent protein catabolic process"/>
    <property type="evidence" value="ECO:0007669"/>
    <property type="project" value="TreeGrafter"/>
</dbReference>
<dbReference type="PANTHER" id="PTHR12387:SF0">
    <property type="entry name" value="26S PROTEASOME NON-ATPASE REGULATORY SUBUNIT 8"/>
    <property type="match status" value="1"/>
</dbReference>
<dbReference type="OMA" id="HKFMGLH"/>
<gene>
    <name evidence="4" type="ORF">DIURU_001851</name>
</gene>
<dbReference type="InterPro" id="IPR006746">
    <property type="entry name" value="26S_Psome_Rpn12"/>
</dbReference>
<dbReference type="PANTHER" id="PTHR12387">
    <property type="entry name" value="26S PROTEASOME NON-ATPASE REGULATORY SUBUNIT 8"/>
    <property type="match status" value="1"/>
</dbReference>
<keyword evidence="2" id="KW-0647">Proteasome</keyword>
<dbReference type="Gene3D" id="1.25.40.990">
    <property type="match status" value="1"/>
</dbReference>
<sequence>MALSKLTSELYSLFDSEQYDKCKQLLPPIQVELIKNNLFTPTAAATATADGINDLTISQRIFEIGALSSLLAHDYPNFENFFAQLRPFYADSKLHPNREIDTDTTKNISLYLLYLLSQGWTSKFHVELEVLYNSDRYDVDHDRYLQFPIALERHLMEGNYIKIWKLLKSENEVPCKEYTHFIDTLTHALRLEISKSIEKTYDTIPINNCKNMLYFPQEMSDAQFESVVREELGHTWRFDGANIIIDRDTTATTGPESESIINNVLNYADQIESIV</sequence>
<evidence type="ECO:0000313" key="4">
    <source>
        <dbReference type="EMBL" id="KAA8904775.1"/>
    </source>
</evidence>
<dbReference type="Pfam" id="PF10075">
    <property type="entry name" value="CSN8_PSD8_EIF3K"/>
    <property type="match status" value="1"/>
</dbReference>
<dbReference type="Proteomes" id="UP000449547">
    <property type="component" value="Unassembled WGS sequence"/>
</dbReference>
<dbReference type="EMBL" id="SWFT01000053">
    <property type="protein sequence ID" value="KAA8904775.1"/>
    <property type="molecule type" value="Genomic_DNA"/>
</dbReference>
<dbReference type="RefSeq" id="XP_034013385.1">
    <property type="nucleotide sequence ID" value="XM_034154440.1"/>
</dbReference>
<evidence type="ECO:0000313" key="5">
    <source>
        <dbReference type="Proteomes" id="UP000449547"/>
    </source>
</evidence>
<comment type="caution">
    <text evidence="4">The sequence shown here is derived from an EMBL/GenBank/DDBJ whole genome shotgun (WGS) entry which is preliminary data.</text>
</comment>
<dbReference type="PROSITE" id="PS50250">
    <property type="entry name" value="PCI"/>
    <property type="match status" value="1"/>
</dbReference>
<feature type="domain" description="PCI" evidence="3">
    <location>
        <begin position="76"/>
        <end position="259"/>
    </location>
</feature>
<dbReference type="AlphaFoldDB" id="A0A642UUU1"/>